<protein>
    <submittedName>
        <fullName evidence="1">Uncharacterized protein</fullName>
    </submittedName>
</protein>
<dbReference type="EMBL" id="AAIYKG010000038">
    <property type="protein sequence ID" value="ECJ4508453.1"/>
    <property type="molecule type" value="Genomic_DNA"/>
</dbReference>
<accession>A0A5Y3XHM1</accession>
<gene>
    <name evidence="1" type="ORF">DNU24_22980</name>
</gene>
<dbReference type="AlphaFoldDB" id="A0A5Y3XHM1"/>
<name>A0A5Y3XHM1_SALER</name>
<evidence type="ECO:0000313" key="1">
    <source>
        <dbReference type="EMBL" id="ECJ4508453.1"/>
    </source>
</evidence>
<proteinExistence type="predicted"/>
<dbReference type="Proteomes" id="UP000839747">
    <property type="component" value="Unassembled WGS sequence"/>
</dbReference>
<comment type="caution">
    <text evidence="1">The sequence shown here is derived from an EMBL/GenBank/DDBJ whole genome shotgun (WGS) entry which is preliminary data.</text>
</comment>
<reference evidence="1" key="1">
    <citation type="submission" date="2018-06" db="EMBL/GenBank/DDBJ databases">
        <authorList>
            <person name="Ashton P.M."/>
            <person name="Dallman T."/>
            <person name="Nair S."/>
            <person name="De Pinna E."/>
            <person name="Peters T."/>
            <person name="Grant K."/>
        </authorList>
    </citation>
    <scope>NUCLEOTIDE SEQUENCE [LARGE SCALE GENOMIC DNA]</scope>
    <source>
        <strain evidence="1">318584</strain>
    </source>
</reference>
<organism evidence="1">
    <name type="scientific">Salmonella enterica subsp. salamae</name>
    <dbReference type="NCBI Taxonomy" id="59202"/>
    <lineage>
        <taxon>Bacteria</taxon>
        <taxon>Pseudomonadati</taxon>
        <taxon>Pseudomonadota</taxon>
        <taxon>Gammaproteobacteria</taxon>
        <taxon>Enterobacterales</taxon>
        <taxon>Enterobacteriaceae</taxon>
        <taxon>Salmonella</taxon>
    </lineage>
</organism>
<sequence length="67" mass="7948">MIVYMVYYFRIYLFHLTIKSRQGIDVSIIQPNMQASCFDDVLLIYFKLSIYCPSFLPAGILCLQYCY</sequence>